<sequence>KDLDIFTVVAMGFPHLAFVCLLGIVSLTYSRENHAFGRAAFSHTSLTNTRGLGDLKPNWTPAYRFGNRSSEGDYGHFTSGSRNAEESLDSKSAYIEEQAKSLAESILRSLPGYESPTTTTSTTEATTVRKDPKIVTQLKKLLDNISNRGQLKGALRSIVINIASRLRSLEKPLLDLQAYLTITKCNVCRSLNLQEKMKILFAQQICETNGLNYPENNVEVNQRAIEMVETSWAMALQYTLQEGSLWRMDYADRNLRVETEAQRKIPYTLKYCMSWVYLL</sequence>
<gene>
    <name evidence="2" type="primary">Dnah12_1</name>
    <name evidence="2" type="ORF">CM83_23794</name>
</gene>
<name>A0A0A9Z7Q7_LYGHE</name>
<keyword evidence="1" id="KW-0472">Membrane</keyword>
<keyword evidence="1" id="KW-0812">Transmembrane</keyword>
<feature type="transmembrane region" description="Helical" evidence="1">
    <location>
        <begin position="6"/>
        <end position="29"/>
    </location>
</feature>
<accession>A0A0A9Z7Q7</accession>
<protein>
    <submittedName>
        <fullName evidence="2">Dynein heavy chain 12, axonemal</fullName>
    </submittedName>
</protein>
<reference evidence="2" key="2">
    <citation type="submission" date="2014-07" db="EMBL/GenBank/DDBJ databases">
        <authorList>
            <person name="Hull J."/>
        </authorList>
    </citation>
    <scope>NUCLEOTIDE SEQUENCE</scope>
</reference>
<reference evidence="2" key="1">
    <citation type="journal article" date="2014" name="PLoS ONE">
        <title>Transcriptome-Based Identification of ABC Transporters in the Western Tarnished Plant Bug Lygus hesperus.</title>
        <authorList>
            <person name="Hull J.J."/>
            <person name="Chaney K."/>
            <person name="Geib S.M."/>
            <person name="Fabrick J.A."/>
            <person name="Brent C.S."/>
            <person name="Walsh D."/>
            <person name="Lavine L.C."/>
        </authorList>
    </citation>
    <scope>NUCLEOTIDE SEQUENCE</scope>
</reference>
<dbReference type="EMBL" id="GBHO01003663">
    <property type="protein sequence ID" value="JAG39941.1"/>
    <property type="molecule type" value="Transcribed_RNA"/>
</dbReference>
<organism evidence="2">
    <name type="scientific">Lygus hesperus</name>
    <name type="common">Western plant bug</name>
    <dbReference type="NCBI Taxonomy" id="30085"/>
    <lineage>
        <taxon>Eukaryota</taxon>
        <taxon>Metazoa</taxon>
        <taxon>Ecdysozoa</taxon>
        <taxon>Arthropoda</taxon>
        <taxon>Hexapoda</taxon>
        <taxon>Insecta</taxon>
        <taxon>Pterygota</taxon>
        <taxon>Neoptera</taxon>
        <taxon>Paraneoptera</taxon>
        <taxon>Hemiptera</taxon>
        <taxon>Heteroptera</taxon>
        <taxon>Panheteroptera</taxon>
        <taxon>Cimicomorpha</taxon>
        <taxon>Miridae</taxon>
        <taxon>Mirini</taxon>
        <taxon>Lygus</taxon>
    </lineage>
</organism>
<keyword evidence="1" id="KW-1133">Transmembrane helix</keyword>
<evidence type="ECO:0000313" key="2">
    <source>
        <dbReference type="EMBL" id="JAG39941.1"/>
    </source>
</evidence>
<dbReference type="AlphaFoldDB" id="A0A0A9Z7Q7"/>
<feature type="non-terminal residue" evidence="2">
    <location>
        <position position="1"/>
    </location>
</feature>
<evidence type="ECO:0000256" key="1">
    <source>
        <dbReference type="SAM" id="Phobius"/>
    </source>
</evidence>
<proteinExistence type="predicted"/>